<name>E2N838_9BACE</name>
<protein>
    <submittedName>
        <fullName evidence="1">Uncharacterized protein</fullName>
    </submittedName>
</protein>
<evidence type="ECO:0000313" key="2">
    <source>
        <dbReference type="Proteomes" id="UP000003711"/>
    </source>
</evidence>
<sequence>MLELPEVLTLSKQANDVLSGKTITQVFNATKPHKFTFYSGDPLEYGKLLVGKTILLSKGYGMFVDFYLSGNVIMNIGDGVSARYYNPGDKVPANY</sequence>
<accession>E2N838</accession>
<dbReference type="Proteomes" id="UP000003711">
    <property type="component" value="Unassembled WGS sequence"/>
</dbReference>
<comment type="caution">
    <text evidence="1">The sequence shown here is derived from an EMBL/GenBank/DDBJ whole genome shotgun (WGS) entry which is preliminary data.</text>
</comment>
<dbReference type="HOGENOM" id="CLU_2368030_0_0_10"/>
<gene>
    <name evidence="1" type="ORF">BACCELL_00433</name>
</gene>
<proteinExistence type="predicted"/>
<dbReference type="SUPFAM" id="SSF81624">
    <property type="entry name" value="N-terminal domain of MutM-like DNA repair proteins"/>
    <property type="match status" value="1"/>
</dbReference>
<reference evidence="1 2" key="2">
    <citation type="submission" date="2009-01" db="EMBL/GenBank/DDBJ databases">
        <title>Draft genome sequence of Bacteroides cellulosilyticus (DSM 14838).</title>
        <authorList>
            <person name="Sudarsanam P."/>
            <person name="Ley R."/>
            <person name="Guruge J."/>
            <person name="Turnbaugh P.J."/>
            <person name="Mahowald M."/>
            <person name="Liep D."/>
            <person name="Gordon J."/>
        </authorList>
    </citation>
    <scope>NUCLEOTIDE SEQUENCE [LARGE SCALE GENOMIC DNA]</scope>
    <source>
        <strain evidence="1 2">DSM 14838</strain>
    </source>
</reference>
<evidence type="ECO:0000313" key="1">
    <source>
        <dbReference type="EMBL" id="EEF91912.1"/>
    </source>
</evidence>
<dbReference type="EMBL" id="ACCH01000037">
    <property type="protein sequence ID" value="EEF91912.1"/>
    <property type="molecule type" value="Genomic_DNA"/>
</dbReference>
<organism evidence="1 2">
    <name type="scientific">Bacteroides cellulosilyticus DSM 14838</name>
    <dbReference type="NCBI Taxonomy" id="537012"/>
    <lineage>
        <taxon>Bacteria</taxon>
        <taxon>Pseudomonadati</taxon>
        <taxon>Bacteroidota</taxon>
        <taxon>Bacteroidia</taxon>
        <taxon>Bacteroidales</taxon>
        <taxon>Bacteroidaceae</taxon>
        <taxon>Bacteroides</taxon>
    </lineage>
</organism>
<reference evidence="1 2" key="1">
    <citation type="submission" date="2008-12" db="EMBL/GenBank/DDBJ databases">
        <authorList>
            <person name="Fulton L."/>
            <person name="Clifton S."/>
            <person name="Fulton B."/>
            <person name="Xu J."/>
            <person name="Minx P."/>
            <person name="Pepin K.H."/>
            <person name="Johnson M."/>
            <person name="Bhonagiri V."/>
            <person name="Nash W.E."/>
            <person name="Mardis E.R."/>
            <person name="Wilson R.K."/>
        </authorList>
    </citation>
    <scope>NUCLEOTIDE SEQUENCE [LARGE SCALE GENOMIC DNA]</scope>
    <source>
        <strain evidence="1 2">DSM 14838</strain>
    </source>
</reference>
<dbReference type="AlphaFoldDB" id="E2N838"/>
<feature type="non-terminal residue" evidence="1">
    <location>
        <position position="95"/>
    </location>
</feature>
<dbReference type="InterPro" id="IPR035937">
    <property type="entry name" value="FPG_N"/>
</dbReference>